<evidence type="ECO:0000313" key="1">
    <source>
        <dbReference type="EMBL" id="KAF6234828.1"/>
    </source>
</evidence>
<dbReference type="AlphaFoldDB" id="A0A8H6FU85"/>
<dbReference type="Proteomes" id="UP000578531">
    <property type="component" value="Unassembled WGS sequence"/>
</dbReference>
<accession>A0A8H6FU85</accession>
<evidence type="ECO:0000313" key="2">
    <source>
        <dbReference type="Proteomes" id="UP000578531"/>
    </source>
</evidence>
<organism evidence="1 2">
    <name type="scientific">Letharia columbiana</name>
    <dbReference type="NCBI Taxonomy" id="112416"/>
    <lineage>
        <taxon>Eukaryota</taxon>
        <taxon>Fungi</taxon>
        <taxon>Dikarya</taxon>
        <taxon>Ascomycota</taxon>
        <taxon>Pezizomycotina</taxon>
        <taxon>Lecanoromycetes</taxon>
        <taxon>OSLEUM clade</taxon>
        <taxon>Lecanoromycetidae</taxon>
        <taxon>Lecanorales</taxon>
        <taxon>Lecanorineae</taxon>
        <taxon>Parmeliaceae</taxon>
        <taxon>Letharia</taxon>
    </lineage>
</organism>
<protein>
    <submittedName>
        <fullName evidence="1">Uncharacterized protein</fullName>
    </submittedName>
</protein>
<sequence>MPQLVELPNETLEQTTKSLLRDDVDNFFIRCKCFYAVSATTFPKHKEMKQLYSLYLLRALFEELDIAGYVKMAKEIANDLQEELQATVYSFPYLTATKKLAALQTFLYDFAPRDEVEPSKIVQSLLQSASHRLVNLELTDSTDTSGERIEKGDFMGSLQWFQVLKKIRVDYRMFGYGPRNSEAHRMISVLPVSVESVTLTGLVLSKKNSDSTGGVFSKAKGE</sequence>
<keyword evidence="2" id="KW-1185">Reference proteome</keyword>
<dbReference type="GeneID" id="59288705"/>
<proteinExistence type="predicted"/>
<name>A0A8H6FU85_9LECA</name>
<comment type="caution">
    <text evidence="1">The sequence shown here is derived from an EMBL/GenBank/DDBJ whole genome shotgun (WGS) entry which is preliminary data.</text>
</comment>
<dbReference type="RefSeq" id="XP_037164217.1">
    <property type="nucleotide sequence ID" value="XM_037308953.1"/>
</dbReference>
<dbReference type="EMBL" id="JACCJC010000028">
    <property type="protein sequence ID" value="KAF6234828.1"/>
    <property type="molecule type" value="Genomic_DNA"/>
</dbReference>
<gene>
    <name evidence="1" type="ORF">HO173_007048</name>
</gene>
<reference evidence="1 2" key="1">
    <citation type="journal article" date="2020" name="Genomics">
        <title>Complete, high-quality genomes from long-read metagenomic sequencing of two wolf lichen thalli reveals enigmatic genome architecture.</title>
        <authorList>
            <person name="McKenzie S.K."/>
            <person name="Walston R.F."/>
            <person name="Allen J.L."/>
        </authorList>
    </citation>
    <scope>NUCLEOTIDE SEQUENCE [LARGE SCALE GENOMIC DNA]</scope>
    <source>
        <strain evidence="1">WasteWater2</strain>
    </source>
</reference>